<comment type="caution">
    <text evidence="7">The sequence shown here is derived from an EMBL/GenBank/DDBJ whole genome shotgun (WGS) entry which is preliminary data.</text>
</comment>
<dbReference type="PANTHER" id="PTHR42718:SF39">
    <property type="entry name" value="ACTINORHODIN TRANSPORTER-RELATED"/>
    <property type="match status" value="1"/>
</dbReference>
<evidence type="ECO:0000256" key="3">
    <source>
        <dbReference type="ARBA" id="ARBA00022989"/>
    </source>
</evidence>
<comment type="subcellular location">
    <subcellularLocation>
        <location evidence="1">Cell membrane</location>
        <topology evidence="1">Multi-pass membrane protein</topology>
    </subcellularLocation>
</comment>
<dbReference type="InterPro" id="IPR036259">
    <property type="entry name" value="MFS_trans_sf"/>
</dbReference>
<feature type="transmembrane region" description="Helical" evidence="5">
    <location>
        <begin position="381"/>
        <end position="403"/>
    </location>
</feature>
<dbReference type="InterPro" id="IPR020846">
    <property type="entry name" value="MFS_dom"/>
</dbReference>
<dbReference type="GO" id="GO:0022857">
    <property type="term" value="F:transmembrane transporter activity"/>
    <property type="evidence" value="ECO:0007669"/>
    <property type="project" value="InterPro"/>
</dbReference>
<feature type="transmembrane region" description="Helical" evidence="5">
    <location>
        <begin position="316"/>
        <end position="336"/>
    </location>
</feature>
<feature type="transmembrane region" description="Helical" evidence="5">
    <location>
        <begin position="154"/>
        <end position="177"/>
    </location>
</feature>
<keyword evidence="8" id="KW-1185">Reference proteome</keyword>
<keyword evidence="3 5" id="KW-1133">Transmembrane helix</keyword>
<evidence type="ECO:0000256" key="2">
    <source>
        <dbReference type="ARBA" id="ARBA00022692"/>
    </source>
</evidence>
<evidence type="ECO:0000259" key="6">
    <source>
        <dbReference type="PROSITE" id="PS50850"/>
    </source>
</evidence>
<feature type="transmembrane region" description="Helical" evidence="5">
    <location>
        <begin position="282"/>
        <end position="304"/>
    </location>
</feature>
<organism evidence="7 8">
    <name type="scientific">Microbacterium natoriense</name>
    <dbReference type="NCBI Taxonomy" id="284570"/>
    <lineage>
        <taxon>Bacteria</taxon>
        <taxon>Bacillati</taxon>
        <taxon>Actinomycetota</taxon>
        <taxon>Actinomycetes</taxon>
        <taxon>Micrococcales</taxon>
        <taxon>Microbacteriaceae</taxon>
        <taxon>Microbacterium</taxon>
    </lineage>
</organism>
<feature type="transmembrane region" description="Helical" evidence="5">
    <location>
        <begin position="93"/>
        <end position="116"/>
    </location>
</feature>
<sequence length="474" mass="47973">MDKDESGLMTQTISLPRASSDGLTDAGATALLGGTVLANVIFGAATIVAPSVATEVGADAGAAGLFVALFSAGFAAVLVLGGRLGDRLGRRRLFRAGLVLLALTSLAVSLVPGLAGLLVVRAAQGVATGLLLPQALTTIQATTSGTRRTRLTSIYAAVLGVGTTVGQIGAGALAALGPSSWRLAFAAIGVLAIVVLCVTGLIPETRSPSEPGIDVFGSILLATAIVALLVPLGLGRSLGWPWWTAASLAASLLAAIVLTAWERRLPSHRALLPREVLRTPMLRVGLLLTALFFTGYGAFVFLFSSTASARLGLDPLAVGISLAPFAGAFITGTLLSPRLAIRFGAPSLMRGSAVVQAVALLAIGLMVWLEWPAPSMLGMQPALLLLGFAQALMYTPLIGTIMGSLPHELAGMASGLLATVQQAGLAVGVAVIAVLADVFSAAGGAGFAACLLLNVLLAIAFAVTAGRLRRLSPQ</sequence>
<feature type="transmembrane region" description="Helical" evidence="5">
    <location>
        <begin position="60"/>
        <end position="81"/>
    </location>
</feature>
<feature type="transmembrane region" description="Helical" evidence="5">
    <location>
        <begin position="442"/>
        <end position="465"/>
    </location>
</feature>
<feature type="transmembrane region" description="Helical" evidence="5">
    <location>
        <begin position="183"/>
        <end position="203"/>
    </location>
</feature>
<dbReference type="SUPFAM" id="SSF103473">
    <property type="entry name" value="MFS general substrate transporter"/>
    <property type="match status" value="2"/>
</dbReference>
<dbReference type="Proteomes" id="UP001244427">
    <property type="component" value="Unassembled WGS sequence"/>
</dbReference>
<dbReference type="GO" id="GO:0005886">
    <property type="term" value="C:plasma membrane"/>
    <property type="evidence" value="ECO:0007669"/>
    <property type="project" value="UniProtKB-SubCell"/>
</dbReference>
<reference evidence="7 8" key="1">
    <citation type="submission" date="2023-07" db="EMBL/GenBank/DDBJ databases">
        <title>Comparative genomics of wheat-associated soil bacteria to identify genetic determinants of phenazine resistance.</title>
        <authorList>
            <person name="Mouncey N."/>
        </authorList>
    </citation>
    <scope>NUCLEOTIDE SEQUENCE [LARGE SCALE GENOMIC DNA]</scope>
    <source>
        <strain evidence="7 8">W4I9-1</strain>
    </source>
</reference>
<protein>
    <submittedName>
        <fullName evidence="7">MFS family permease</fullName>
    </submittedName>
</protein>
<evidence type="ECO:0000313" key="8">
    <source>
        <dbReference type="Proteomes" id="UP001244427"/>
    </source>
</evidence>
<feature type="transmembrane region" description="Helical" evidence="5">
    <location>
        <begin position="348"/>
        <end position="369"/>
    </location>
</feature>
<keyword evidence="4 5" id="KW-0472">Membrane</keyword>
<feature type="transmembrane region" description="Helical" evidence="5">
    <location>
        <begin position="26"/>
        <end position="48"/>
    </location>
</feature>
<evidence type="ECO:0000256" key="4">
    <source>
        <dbReference type="ARBA" id="ARBA00023136"/>
    </source>
</evidence>
<dbReference type="Gene3D" id="1.20.1250.20">
    <property type="entry name" value="MFS general substrate transporter like domains"/>
    <property type="match status" value="2"/>
</dbReference>
<dbReference type="Pfam" id="PF07690">
    <property type="entry name" value="MFS_1"/>
    <property type="match status" value="1"/>
</dbReference>
<dbReference type="PROSITE" id="PS50850">
    <property type="entry name" value="MFS"/>
    <property type="match status" value="1"/>
</dbReference>
<feature type="transmembrane region" description="Helical" evidence="5">
    <location>
        <begin position="240"/>
        <end position="261"/>
    </location>
</feature>
<accession>A0AAW8ESQ7</accession>
<gene>
    <name evidence="7" type="ORF">QFZ53_000489</name>
</gene>
<feature type="transmembrane region" description="Helical" evidence="5">
    <location>
        <begin position="415"/>
        <end position="436"/>
    </location>
</feature>
<evidence type="ECO:0000256" key="5">
    <source>
        <dbReference type="SAM" id="Phobius"/>
    </source>
</evidence>
<dbReference type="AlphaFoldDB" id="A0AAW8ESQ7"/>
<feature type="transmembrane region" description="Helical" evidence="5">
    <location>
        <begin position="215"/>
        <end position="234"/>
    </location>
</feature>
<keyword evidence="2 5" id="KW-0812">Transmembrane</keyword>
<feature type="domain" description="Major facilitator superfamily (MFS) profile" evidence="6">
    <location>
        <begin position="27"/>
        <end position="469"/>
    </location>
</feature>
<evidence type="ECO:0000313" key="7">
    <source>
        <dbReference type="EMBL" id="MDQ0646293.1"/>
    </source>
</evidence>
<dbReference type="EMBL" id="JAUSXV010000001">
    <property type="protein sequence ID" value="MDQ0646293.1"/>
    <property type="molecule type" value="Genomic_DNA"/>
</dbReference>
<dbReference type="PANTHER" id="PTHR42718">
    <property type="entry name" value="MAJOR FACILITATOR SUPERFAMILY MULTIDRUG TRANSPORTER MFSC"/>
    <property type="match status" value="1"/>
</dbReference>
<dbReference type="InterPro" id="IPR011701">
    <property type="entry name" value="MFS"/>
</dbReference>
<name>A0AAW8ESQ7_9MICO</name>
<evidence type="ECO:0000256" key="1">
    <source>
        <dbReference type="ARBA" id="ARBA00004651"/>
    </source>
</evidence>
<proteinExistence type="predicted"/>